<sequence length="117" mass="13727">MHNGKIRNKKSDALEIYKTEGKYILRYPTFNITMPEVEKEISKEAVDSYLAGEYTGEELIFFSNTGLWRPKISQEESDRKFLRTHPEFVLNNIGETKQLFSEEEFQELLKKALETSD</sequence>
<comment type="caution">
    <text evidence="1">The sequence shown here is derived from an EMBL/GenBank/DDBJ whole genome shotgun (WGS) entry which is preliminary data.</text>
</comment>
<accession>A0A6I4RDM6</accession>
<gene>
    <name evidence="1" type="ORF">GGH11_02800</name>
</gene>
<dbReference type="AlphaFoldDB" id="A0A6I4RDM6"/>
<evidence type="ECO:0000313" key="2">
    <source>
        <dbReference type="Proteomes" id="UP000435423"/>
    </source>
</evidence>
<organism evidence="1 2">
    <name type="scientific">Streptococcus zhangguiae</name>
    <dbReference type="NCBI Taxonomy" id="2664091"/>
    <lineage>
        <taxon>Bacteria</taxon>
        <taxon>Bacillati</taxon>
        <taxon>Bacillota</taxon>
        <taxon>Bacilli</taxon>
        <taxon>Lactobacillales</taxon>
        <taxon>Streptococcaceae</taxon>
        <taxon>Streptococcus</taxon>
    </lineage>
</organism>
<evidence type="ECO:0000313" key="1">
    <source>
        <dbReference type="EMBL" id="MWV55910.1"/>
    </source>
</evidence>
<reference evidence="1 2" key="1">
    <citation type="submission" date="2019-10" db="EMBL/GenBank/DDBJ databases">
        <title>Streptococcis sp, isolated from the respiratory tract of Marmot.</title>
        <authorList>
            <person name="Zhang G."/>
        </authorList>
    </citation>
    <scope>NUCLEOTIDE SEQUENCE [LARGE SCALE GENOMIC DNA]</scope>
    <source>
        <strain evidence="2">zg-70</strain>
    </source>
</reference>
<protein>
    <submittedName>
        <fullName evidence="1">Uncharacterized protein</fullName>
    </submittedName>
</protein>
<dbReference type="Proteomes" id="UP000435423">
    <property type="component" value="Unassembled WGS sequence"/>
</dbReference>
<name>A0A6I4RDM6_9STRE</name>
<dbReference type="EMBL" id="WUBJ01000003">
    <property type="protein sequence ID" value="MWV55910.1"/>
    <property type="molecule type" value="Genomic_DNA"/>
</dbReference>
<proteinExistence type="predicted"/>